<evidence type="ECO:0000256" key="2">
    <source>
        <dbReference type="ARBA" id="ARBA00022692"/>
    </source>
</evidence>
<dbReference type="InterPro" id="IPR036322">
    <property type="entry name" value="WD40_repeat_dom_sf"/>
</dbReference>
<feature type="transmembrane region" description="Helical" evidence="6">
    <location>
        <begin position="856"/>
        <end position="877"/>
    </location>
</feature>
<dbReference type="Gene3D" id="1.10.287.70">
    <property type="match status" value="1"/>
</dbReference>
<keyword evidence="5 6" id="KW-0472">Membrane</keyword>
<dbReference type="InterPro" id="IPR015943">
    <property type="entry name" value="WD40/YVTN_repeat-like_dom_sf"/>
</dbReference>
<dbReference type="AlphaFoldDB" id="A0A8H3X6R6"/>
<keyword evidence="9" id="KW-1185">Reference proteome</keyword>
<keyword evidence="3" id="KW-0677">Repeat</keyword>
<sequence length="1068" mass="125962">MTETDNKLREQVIIHENETVYEAKIDVMTELHQHKITTLICSPNLKYIATMSKMDEVIIIWHNETQLKPISKFFAREITNAQEYHHGHELVELSDDALVVIEREGTLNMFDTKKRQHIKIWKIAEYKKIRCTFLYKGDFMLVLIHPNDKKVLFKFKIYLYSVVNNRLQCKTIYTFDQHNYYNLNCTIFRNGKLLISGNKNIAGNFCLLWNAETEASEFEISKVVDLPNVLFGNSEMQYSNLNNDSIIAILHHGLKIYSAKTGIRIADLGVVNNEEIMEDNKGFNINFVNQGKHLLISYFPAITRFSELSQIVIRLINPYSPESDESLDIFIGTNFSSENIRFFPQRIYNDRVIGIVYNKVQIHKIFQDDFFQNLRNRNLNEIHFLCKTHFLCMTDEILKKIEKGLSVLDREFRDKKEFKSIKILKGHQIYWRYDGKKLSAFINNTEEIVAESIIFEGPSYRVKRLSNDDLIMMNSKFSIIVTPNVEDKKLRMLCFLDNKNLKNETSKFLFSEKYFIDIFSNYRNNYKFFDEYSLKYLIENHIKDTPFFLLYAEALLKAAIRKQRGEVVDMVFEECMRLIKDNPDNINILKIITSLLPELYANYPKYVNRFLLQTSLLLSPNQLYESLQVTKNQHLFPCTPEFHMFKHTLISMTYFYLYSKYAIRLVIPLPKFSTYDPEYSFWKEILGKPSSNGFIKMQITEIYSNWSGEVLLNFKWKTFGRLYYCFIWFIHTFLLVIFSLGVTETKGIISTTGRNICLWLSIIIGCLVLFSIEVRQFIWDWKFYITSTWNFFDLCSLLFPIVTSIYWLTNGPPPLWAPALSCVFLYLKFLFFLRAFEYYNAGRYLAIMAGVVRKVFTYLLILGIIILGFAHAFYILLQPSSERNDTTDNNTDLYSRFETSLLAVYLLMIGDNSSLSNWDYRDNPILVVLMVSFSIFTVLFMLNLFIGLLSNEIQNHDNRAAFLLQKAQILAEIELFCLFPQQRRWKDWFPDFIHYLAYTNEVHNKIIEMRNELPVDYQPILSDELIKLVGIKDVETESTLHLCKTMDKRISKLYEMVKKFSNNDNKEN</sequence>
<evidence type="ECO:0000256" key="4">
    <source>
        <dbReference type="ARBA" id="ARBA00022989"/>
    </source>
</evidence>
<accession>A0A8H3X6R6</accession>
<dbReference type="GO" id="GO:0005216">
    <property type="term" value="F:monoatomic ion channel activity"/>
    <property type="evidence" value="ECO:0007669"/>
    <property type="project" value="InterPro"/>
</dbReference>
<dbReference type="EMBL" id="WTPW01001615">
    <property type="protein sequence ID" value="KAF0425682.1"/>
    <property type="molecule type" value="Genomic_DNA"/>
</dbReference>
<organism evidence="8 9">
    <name type="scientific">Gigaspora margarita</name>
    <dbReference type="NCBI Taxonomy" id="4874"/>
    <lineage>
        <taxon>Eukaryota</taxon>
        <taxon>Fungi</taxon>
        <taxon>Fungi incertae sedis</taxon>
        <taxon>Mucoromycota</taxon>
        <taxon>Glomeromycotina</taxon>
        <taxon>Glomeromycetes</taxon>
        <taxon>Diversisporales</taxon>
        <taxon>Gigasporaceae</taxon>
        <taxon>Gigaspora</taxon>
    </lineage>
</organism>
<evidence type="ECO:0000313" key="8">
    <source>
        <dbReference type="EMBL" id="KAF0425682.1"/>
    </source>
</evidence>
<dbReference type="SUPFAM" id="SSF81324">
    <property type="entry name" value="Voltage-gated potassium channels"/>
    <property type="match status" value="1"/>
</dbReference>
<evidence type="ECO:0000313" key="9">
    <source>
        <dbReference type="Proteomes" id="UP000439903"/>
    </source>
</evidence>
<evidence type="ECO:0000256" key="3">
    <source>
        <dbReference type="ARBA" id="ARBA00022737"/>
    </source>
</evidence>
<dbReference type="GO" id="GO:0005886">
    <property type="term" value="C:plasma membrane"/>
    <property type="evidence" value="ECO:0007669"/>
    <property type="project" value="TreeGrafter"/>
</dbReference>
<comment type="caution">
    <text evidence="8">The sequence shown here is derived from an EMBL/GenBank/DDBJ whole genome shotgun (WGS) entry which is preliminary data.</text>
</comment>
<dbReference type="PANTHER" id="PTHR10582">
    <property type="entry name" value="TRANSIENT RECEPTOR POTENTIAL ION CHANNEL PROTEIN"/>
    <property type="match status" value="1"/>
</dbReference>
<dbReference type="SUPFAM" id="SSF50978">
    <property type="entry name" value="WD40 repeat-like"/>
    <property type="match status" value="1"/>
</dbReference>
<name>A0A8H3X6R6_GIGMA</name>
<dbReference type="Pfam" id="PF00520">
    <property type="entry name" value="Ion_trans"/>
    <property type="match status" value="1"/>
</dbReference>
<dbReference type="InterPro" id="IPR005821">
    <property type="entry name" value="Ion_trans_dom"/>
</dbReference>
<evidence type="ECO:0000256" key="6">
    <source>
        <dbReference type="SAM" id="Phobius"/>
    </source>
</evidence>
<dbReference type="InterPro" id="IPR024862">
    <property type="entry name" value="TRPV"/>
</dbReference>
<dbReference type="Gene3D" id="2.130.10.10">
    <property type="entry name" value="YVTN repeat-like/Quinoprotein amine dehydrogenase"/>
    <property type="match status" value="1"/>
</dbReference>
<reference evidence="8 9" key="1">
    <citation type="journal article" date="2019" name="Environ. Microbiol.">
        <title>At the nexus of three kingdoms: the genome of the mycorrhizal fungus Gigaspora margarita provides insights into plant, endobacterial and fungal interactions.</title>
        <authorList>
            <person name="Venice F."/>
            <person name="Ghignone S."/>
            <person name="Salvioli di Fossalunga A."/>
            <person name="Amselem J."/>
            <person name="Novero M."/>
            <person name="Xianan X."/>
            <person name="Sedzielewska Toro K."/>
            <person name="Morin E."/>
            <person name="Lipzen A."/>
            <person name="Grigoriev I.V."/>
            <person name="Henrissat B."/>
            <person name="Martin F.M."/>
            <person name="Bonfante P."/>
        </authorList>
    </citation>
    <scope>NUCLEOTIDE SEQUENCE [LARGE SCALE GENOMIC DNA]</scope>
    <source>
        <strain evidence="8 9">BEG34</strain>
    </source>
</reference>
<keyword evidence="2 6" id="KW-0812">Transmembrane</keyword>
<evidence type="ECO:0000259" key="7">
    <source>
        <dbReference type="Pfam" id="PF00520"/>
    </source>
</evidence>
<keyword evidence="4 6" id="KW-1133">Transmembrane helix</keyword>
<dbReference type="Proteomes" id="UP000439903">
    <property type="component" value="Unassembled WGS sequence"/>
</dbReference>
<evidence type="ECO:0000256" key="1">
    <source>
        <dbReference type="ARBA" id="ARBA00004141"/>
    </source>
</evidence>
<proteinExistence type="predicted"/>
<feature type="transmembrane region" description="Helical" evidence="6">
    <location>
        <begin position="815"/>
        <end position="836"/>
    </location>
</feature>
<evidence type="ECO:0000256" key="5">
    <source>
        <dbReference type="ARBA" id="ARBA00023136"/>
    </source>
</evidence>
<feature type="domain" description="Ion transport" evidence="7">
    <location>
        <begin position="726"/>
        <end position="959"/>
    </location>
</feature>
<comment type="subcellular location">
    <subcellularLocation>
        <location evidence="1">Membrane</location>
        <topology evidence="1">Multi-pass membrane protein</topology>
    </subcellularLocation>
</comment>
<keyword evidence="8" id="KW-0675">Receptor</keyword>
<dbReference type="GO" id="GO:0098703">
    <property type="term" value="P:calcium ion import across plasma membrane"/>
    <property type="evidence" value="ECO:0007669"/>
    <property type="project" value="TreeGrafter"/>
</dbReference>
<protein>
    <submittedName>
        <fullName evidence="8">Transient receptor potential cation channel subfamily a member 1-like</fullName>
    </submittedName>
</protein>
<feature type="transmembrane region" description="Helical" evidence="6">
    <location>
        <begin position="925"/>
        <end position="949"/>
    </location>
</feature>
<feature type="transmembrane region" description="Helical" evidence="6">
    <location>
        <begin position="748"/>
        <end position="770"/>
    </location>
</feature>
<dbReference type="OrthoDB" id="2412883at2759"/>
<feature type="transmembrane region" description="Helical" evidence="6">
    <location>
        <begin position="722"/>
        <end position="742"/>
    </location>
</feature>
<dbReference type="PANTHER" id="PTHR10582:SF2">
    <property type="entry name" value="INACTIVE"/>
    <property type="match status" value="1"/>
</dbReference>
<gene>
    <name evidence="8" type="ORF">F8M41_006292</name>
</gene>